<feature type="compositionally biased region" description="Basic and acidic residues" evidence="1">
    <location>
        <begin position="1"/>
        <end position="12"/>
    </location>
</feature>
<organism evidence="2 3">
    <name type="scientific">Carya illinoinensis</name>
    <name type="common">Pecan</name>
    <dbReference type="NCBI Taxonomy" id="32201"/>
    <lineage>
        <taxon>Eukaryota</taxon>
        <taxon>Viridiplantae</taxon>
        <taxon>Streptophyta</taxon>
        <taxon>Embryophyta</taxon>
        <taxon>Tracheophyta</taxon>
        <taxon>Spermatophyta</taxon>
        <taxon>Magnoliopsida</taxon>
        <taxon>eudicotyledons</taxon>
        <taxon>Gunneridae</taxon>
        <taxon>Pentapetalae</taxon>
        <taxon>rosids</taxon>
        <taxon>fabids</taxon>
        <taxon>Fagales</taxon>
        <taxon>Juglandaceae</taxon>
        <taxon>Carya</taxon>
    </lineage>
</organism>
<evidence type="ECO:0000256" key="1">
    <source>
        <dbReference type="SAM" id="MobiDB-lite"/>
    </source>
</evidence>
<dbReference type="Proteomes" id="UP000811609">
    <property type="component" value="Chromosome 9"/>
</dbReference>
<reference evidence="2" key="1">
    <citation type="submission" date="2020-12" db="EMBL/GenBank/DDBJ databases">
        <title>WGS assembly of Carya illinoinensis cv. Pawnee.</title>
        <authorList>
            <person name="Platts A."/>
            <person name="Shu S."/>
            <person name="Wright S."/>
            <person name="Barry K."/>
            <person name="Edger P."/>
            <person name="Pires J.C."/>
            <person name="Schmutz J."/>
        </authorList>
    </citation>
    <scope>NUCLEOTIDE SEQUENCE</scope>
    <source>
        <tissue evidence="2">Leaf</tissue>
    </source>
</reference>
<feature type="region of interest" description="Disordered" evidence="1">
    <location>
        <begin position="1"/>
        <end position="21"/>
    </location>
</feature>
<keyword evidence="3" id="KW-1185">Reference proteome</keyword>
<sequence>MESEISKKKFTENEQPFQRTQTNVVAPTVHSSCPPDRGNHRTIPIPSCFSSAIT</sequence>
<proteinExistence type="predicted"/>
<accession>A0A8T1PH59</accession>
<evidence type="ECO:0000313" key="2">
    <source>
        <dbReference type="EMBL" id="KAG6642225.1"/>
    </source>
</evidence>
<gene>
    <name evidence="2" type="ORF">CIPAW_09G128000</name>
</gene>
<name>A0A8T1PH59_CARIL</name>
<comment type="caution">
    <text evidence="2">The sequence shown here is derived from an EMBL/GenBank/DDBJ whole genome shotgun (WGS) entry which is preliminary data.</text>
</comment>
<evidence type="ECO:0000313" key="3">
    <source>
        <dbReference type="Proteomes" id="UP000811609"/>
    </source>
</evidence>
<dbReference type="AlphaFoldDB" id="A0A8T1PH59"/>
<protein>
    <submittedName>
        <fullName evidence="2">Uncharacterized protein</fullName>
    </submittedName>
</protein>
<dbReference type="EMBL" id="CM031817">
    <property type="protein sequence ID" value="KAG6642225.1"/>
    <property type="molecule type" value="Genomic_DNA"/>
</dbReference>